<reference evidence="1" key="1">
    <citation type="journal article" date="2021" name="PeerJ">
        <title>Extensive microbial diversity within the chicken gut microbiome revealed by metagenomics and culture.</title>
        <authorList>
            <person name="Gilroy R."/>
            <person name="Ravi A."/>
            <person name="Getino M."/>
            <person name="Pursley I."/>
            <person name="Horton D.L."/>
            <person name="Alikhan N.F."/>
            <person name="Baker D."/>
            <person name="Gharbi K."/>
            <person name="Hall N."/>
            <person name="Watson M."/>
            <person name="Adriaenssens E.M."/>
            <person name="Foster-Nyarko E."/>
            <person name="Jarju S."/>
            <person name="Secka A."/>
            <person name="Antonio M."/>
            <person name="Oren A."/>
            <person name="Chaudhuri R.R."/>
            <person name="La Ragione R."/>
            <person name="Hildebrand F."/>
            <person name="Pallen M.J."/>
        </authorList>
    </citation>
    <scope>NUCLEOTIDE SEQUENCE</scope>
    <source>
        <strain evidence="1">ChiBcec21-2208</strain>
    </source>
</reference>
<organism evidence="1 2">
    <name type="scientific">Subdoligranulum variabile</name>
    <dbReference type="NCBI Taxonomy" id="214851"/>
    <lineage>
        <taxon>Bacteria</taxon>
        <taxon>Bacillati</taxon>
        <taxon>Bacillota</taxon>
        <taxon>Clostridia</taxon>
        <taxon>Eubacteriales</taxon>
        <taxon>Oscillospiraceae</taxon>
        <taxon>Subdoligranulum</taxon>
    </lineage>
</organism>
<reference evidence="1" key="2">
    <citation type="submission" date="2021-09" db="EMBL/GenBank/DDBJ databases">
        <authorList>
            <person name="Gilroy R."/>
        </authorList>
    </citation>
    <scope>NUCLEOTIDE SEQUENCE</scope>
    <source>
        <strain evidence="1">ChiBcec21-2208</strain>
    </source>
</reference>
<protein>
    <submittedName>
        <fullName evidence="1">Uncharacterized protein</fullName>
    </submittedName>
</protein>
<comment type="caution">
    <text evidence="1">The sequence shown here is derived from an EMBL/GenBank/DDBJ whole genome shotgun (WGS) entry which is preliminary data.</text>
</comment>
<sequence>MKIQRKYMAHYLNAAFSDPEASYVRLGNDLEEYAPELSANVEKKANILGQTTVVIDSYQKQGEVSPYYAEEGDPLFEKLQAILDGDLVLDDLKTDMVEVKLWGDQDGAYPAVKEECYIEIVSYGGDTTGYQIPFNVHYTGVKTSGTFDPERKTFTPAG</sequence>
<evidence type="ECO:0000313" key="1">
    <source>
        <dbReference type="EMBL" id="HJG28409.1"/>
    </source>
</evidence>
<dbReference type="Proteomes" id="UP000782880">
    <property type="component" value="Unassembled WGS sequence"/>
</dbReference>
<dbReference type="AlphaFoldDB" id="A0A921IJM7"/>
<proteinExistence type="predicted"/>
<accession>A0A921IJM7</accession>
<gene>
    <name evidence="1" type="ORF">K8V20_07165</name>
</gene>
<dbReference type="EMBL" id="DYVE01000183">
    <property type="protein sequence ID" value="HJG28409.1"/>
    <property type="molecule type" value="Genomic_DNA"/>
</dbReference>
<name>A0A921IJM7_9FIRM</name>
<evidence type="ECO:0000313" key="2">
    <source>
        <dbReference type="Proteomes" id="UP000782880"/>
    </source>
</evidence>